<protein>
    <submittedName>
        <fullName evidence="7">(2Fe-2S)-binding protein</fullName>
    </submittedName>
</protein>
<keyword evidence="4" id="KW-0408">Iron</keyword>
<dbReference type="InterPro" id="IPR036010">
    <property type="entry name" value="2Fe-2S_ferredoxin-like_sf"/>
</dbReference>
<accession>A0A368DPI0</accession>
<keyword evidence="1" id="KW-0001">2Fe-2S</keyword>
<dbReference type="FunFam" id="1.10.150.120:FF:000003">
    <property type="entry name" value="Carbon monoxide dehydrogenase, small subunit"/>
    <property type="match status" value="1"/>
</dbReference>
<organism evidence="7 8">
    <name type="scientific">PS1 clade bacterium</name>
    <dbReference type="NCBI Taxonomy" id="2175152"/>
    <lineage>
        <taxon>Bacteria</taxon>
        <taxon>Pseudomonadati</taxon>
        <taxon>Pseudomonadota</taxon>
        <taxon>Alphaproteobacteria</taxon>
        <taxon>PS1 clade</taxon>
    </lineage>
</organism>
<dbReference type="SUPFAM" id="SSF47741">
    <property type="entry name" value="CO dehydrogenase ISP C-domain like"/>
    <property type="match status" value="1"/>
</dbReference>
<dbReference type="InterPro" id="IPR012675">
    <property type="entry name" value="Beta-grasp_dom_sf"/>
</dbReference>
<dbReference type="InterPro" id="IPR001041">
    <property type="entry name" value="2Fe-2S_ferredoxin-type"/>
</dbReference>
<dbReference type="InterPro" id="IPR002888">
    <property type="entry name" value="2Fe-2S-bd"/>
</dbReference>
<dbReference type="GO" id="GO:0051537">
    <property type="term" value="F:2 iron, 2 sulfur cluster binding"/>
    <property type="evidence" value="ECO:0007669"/>
    <property type="project" value="UniProtKB-KW"/>
</dbReference>
<evidence type="ECO:0000256" key="1">
    <source>
        <dbReference type="ARBA" id="ARBA00022714"/>
    </source>
</evidence>
<dbReference type="PANTHER" id="PTHR44379:SF5">
    <property type="entry name" value="OXIDOREDUCTASE WITH IRON-SULFUR SUBUNIT"/>
    <property type="match status" value="1"/>
</dbReference>
<sequence>MVKIKTNINGIEYAKEVEDNQLLVDFLREELGLTGTHVGCDTSQCGACVVHIDGNSVKSCTTLASQVNGRELTTIEGLAKDGNLHPIQKSFQNNHALQCGFCTPGLVMSSVDLLDKNHNPSEEEIREWFEGHICRCTGYKNIIKAVQEAIA</sequence>
<evidence type="ECO:0000259" key="6">
    <source>
        <dbReference type="PROSITE" id="PS51085"/>
    </source>
</evidence>
<dbReference type="SUPFAM" id="SSF54292">
    <property type="entry name" value="2Fe-2S ferredoxin-like"/>
    <property type="match status" value="1"/>
</dbReference>
<dbReference type="PROSITE" id="PS51085">
    <property type="entry name" value="2FE2S_FER_2"/>
    <property type="match status" value="1"/>
</dbReference>
<keyword evidence="5" id="KW-0411">Iron-sulfur</keyword>
<dbReference type="PANTHER" id="PTHR44379">
    <property type="entry name" value="OXIDOREDUCTASE WITH IRON-SULFUR SUBUNIT"/>
    <property type="match status" value="1"/>
</dbReference>
<dbReference type="CDD" id="cd00207">
    <property type="entry name" value="fer2"/>
    <property type="match status" value="1"/>
</dbReference>
<dbReference type="GO" id="GO:0016491">
    <property type="term" value="F:oxidoreductase activity"/>
    <property type="evidence" value="ECO:0007669"/>
    <property type="project" value="UniProtKB-KW"/>
</dbReference>
<gene>
    <name evidence="7" type="ORF">DBW71_04370</name>
</gene>
<evidence type="ECO:0000256" key="2">
    <source>
        <dbReference type="ARBA" id="ARBA00022723"/>
    </source>
</evidence>
<feature type="domain" description="2Fe-2S ferredoxin-type" evidence="6">
    <location>
        <begin position="2"/>
        <end position="78"/>
    </location>
</feature>
<evidence type="ECO:0000313" key="8">
    <source>
        <dbReference type="Proteomes" id="UP000253570"/>
    </source>
</evidence>
<name>A0A368DPI0_9PROT</name>
<dbReference type="FunFam" id="3.10.20.30:FF:000020">
    <property type="entry name" value="Xanthine dehydrogenase iron-sulfur subunit"/>
    <property type="match status" value="1"/>
</dbReference>
<evidence type="ECO:0000256" key="4">
    <source>
        <dbReference type="ARBA" id="ARBA00023004"/>
    </source>
</evidence>
<dbReference type="GO" id="GO:0046872">
    <property type="term" value="F:metal ion binding"/>
    <property type="evidence" value="ECO:0007669"/>
    <property type="project" value="UniProtKB-KW"/>
</dbReference>
<evidence type="ECO:0000256" key="3">
    <source>
        <dbReference type="ARBA" id="ARBA00023002"/>
    </source>
</evidence>
<dbReference type="Gene3D" id="3.10.20.30">
    <property type="match status" value="1"/>
</dbReference>
<dbReference type="Gene3D" id="1.10.150.120">
    <property type="entry name" value="[2Fe-2S]-binding domain"/>
    <property type="match status" value="1"/>
</dbReference>
<evidence type="ECO:0000256" key="5">
    <source>
        <dbReference type="ARBA" id="ARBA00023014"/>
    </source>
</evidence>
<dbReference type="Proteomes" id="UP000253570">
    <property type="component" value="Unassembled WGS sequence"/>
</dbReference>
<keyword evidence="3" id="KW-0560">Oxidoreductase</keyword>
<dbReference type="Pfam" id="PF00111">
    <property type="entry name" value="Fer2"/>
    <property type="match status" value="1"/>
</dbReference>
<dbReference type="InterPro" id="IPR051452">
    <property type="entry name" value="Diverse_Oxidoreductases"/>
</dbReference>
<dbReference type="Pfam" id="PF01799">
    <property type="entry name" value="Fer2_2"/>
    <property type="match status" value="1"/>
</dbReference>
<keyword evidence="2" id="KW-0479">Metal-binding</keyword>
<reference evidence="7 8" key="1">
    <citation type="journal article" date="2018" name="Microbiome">
        <title>Fine metagenomic profile of the Mediterranean stratified and mixed water columns revealed by assembly and recruitment.</title>
        <authorList>
            <person name="Haro-Moreno J.M."/>
            <person name="Lopez-Perez M."/>
            <person name="De La Torre J.R."/>
            <person name="Picazo A."/>
            <person name="Camacho A."/>
            <person name="Rodriguez-Valera F."/>
        </authorList>
    </citation>
    <scope>NUCLEOTIDE SEQUENCE [LARGE SCALE GENOMIC DNA]</scope>
    <source>
        <strain evidence="7">MED-G57</strain>
    </source>
</reference>
<dbReference type="AlphaFoldDB" id="A0A368DPI0"/>
<dbReference type="InterPro" id="IPR036884">
    <property type="entry name" value="2Fe-2S-bd_dom_sf"/>
</dbReference>
<comment type="caution">
    <text evidence="7">The sequence shown here is derived from an EMBL/GenBank/DDBJ whole genome shotgun (WGS) entry which is preliminary data.</text>
</comment>
<evidence type="ECO:0000313" key="7">
    <source>
        <dbReference type="EMBL" id="RCL73183.1"/>
    </source>
</evidence>
<proteinExistence type="predicted"/>
<dbReference type="EMBL" id="QOQD01000009">
    <property type="protein sequence ID" value="RCL73183.1"/>
    <property type="molecule type" value="Genomic_DNA"/>
</dbReference>